<dbReference type="InterPro" id="IPR019734">
    <property type="entry name" value="TPR_rpt"/>
</dbReference>
<keyword evidence="1" id="KW-0802">TPR repeat</keyword>
<dbReference type="STRING" id="569365.A0A0D1ZDZ1"/>
<dbReference type="RefSeq" id="XP_016246152.1">
    <property type="nucleotide sequence ID" value="XM_016396296.1"/>
</dbReference>
<proteinExistence type="predicted"/>
<feature type="repeat" description="TPR" evidence="1">
    <location>
        <begin position="753"/>
        <end position="786"/>
    </location>
</feature>
<evidence type="ECO:0000256" key="1">
    <source>
        <dbReference type="PROSITE-ProRule" id="PRU00339"/>
    </source>
</evidence>
<dbReference type="AlphaFoldDB" id="A0A0D1ZDZ1"/>
<keyword evidence="5" id="KW-1185">Reference proteome</keyword>
<gene>
    <name evidence="4" type="ORF">PV07_09070</name>
</gene>
<dbReference type="GO" id="GO:0009116">
    <property type="term" value="P:nucleoside metabolic process"/>
    <property type="evidence" value="ECO:0007669"/>
    <property type="project" value="InterPro"/>
</dbReference>
<evidence type="ECO:0000313" key="5">
    <source>
        <dbReference type="Proteomes" id="UP000054466"/>
    </source>
</evidence>
<dbReference type="Pfam" id="PF13424">
    <property type="entry name" value="TPR_12"/>
    <property type="match status" value="1"/>
</dbReference>
<feature type="repeat" description="TPR" evidence="1">
    <location>
        <begin position="849"/>
        <end position="882"/>
    </location>
</feature>
<feature type="domain" description="Nucleoside phosphorylase" evidence="3">
    <location>
        <begin position="25"/>
        <end position="280"/>
    </location>
</feature>
<dbReference type="InterPro" id="IPR011990">
    <property type="entry name" value="TPR-like_helical_dom_sf"/>
</dbReference>
<dbReference type="InterPro" id="IPR053137">
    <property type="entry name" value="NLR-like"/>
</dbReference>
<accession>A0A0D1ZDZ1</accession>
<dbReference type="Pfam" id="PF13181">
    <property type="entry name" value="TPR_8"/>
    <property type="match status" value="1"/>
</dbReference>
<feature type="compositionally biased region" description="Polar residues" evidence="2">
    <location>
        <begin position="1120"/>
        <end position="1139"/>
    </location>
</feature>
<evidence type="ECO:0000313" key="4">
    <source>
        <dbReference type="EMBL" id="KIW25936.1"/>
    </source>
</evidence>
<dbReference type="GO" id="GO:0043531">
    <property type="term" value="F:ADP binding"/>
    <property type="evidence" value="ECO:0007669"/>
    <property type="project" value="InterPro"/>
</dbReference>
<dbReference type="PANTHER" id="PTHR46082">
    <property type="entry name" value="ATP/GTP-BINDING PROTEIN-RELATED"/>
    <property type="match status" value="1"/>
</dbReference>
<dbReference type="SUPFAM" id="SSF52540">
    <property type="entry name" value="P-loop containing nucleoside triphosphate hydrolases"/>
    <property type="match status" value="1"/>
</dbReference>
<dbReference type="InterPro" id="IPR027417">
    <property type="entry name" value="P-loop_NTPase"/>
</dbReference>
<reference evidence="4 5" key="1">
    <citation type="submission" date="2015-01" db="EMBL/GenBank/DDBJ databases">
        <title>The Genome Sequence of Cladophialophora immunda CBS83496.</title>
        <authorList>
            <consortium name="The Broad Institute Genomics Platform"/>
            <person name="Cuomo C."/>
            <person name="de Hoog S."/>
            <person name="Gorbushina A."/>
            <person name="Stielow B."/>
            <person name="Teixiera M."/>
            <person name="Abouelleil A."/>
            <person name="Chapman S.B."/>
            <person name="Priest M."/>
            <person name="Young S.K."/>
            <person name="Wortman J."/>
            <person name="Nusbaum C."/>
            <person name="Birren B."/>
        </authorList>
    </citation>
    <scope>NUCLEOTIDE SEQUENCE [LARGE SCALE GENOMIC DNA]</scope>
    <source>
        <strain evidence="4 5">CBS 83496</strain>
    </source>
</reference>
<evidence type="ECO:0000259" key="3">
    <source>
        <dbReference type="Pfam" id="PF01048"/>
    </source>
</evidence>
<dbReference type="SUPFAM" id="SSF48452">
    <property type="entry name" value="TPR-like"/>
    <property type="match status" value="2"/>
</dbReference>
<dbReference type="EMBL" id="KN847044">
    <property type="protein sequence ID" value="KIW25936.1"/>
    <property type="molecule type" value="Genomic_DNA"/>
</dbReference>
<dbReference type="Gene3D" id="3.40.50.1580">
    <property type="entry name" value="Nucleoside phosphorylase domain"/>
    <property type="match status" value="1"/>
</dbReference>
<sequence length="1148" mass="129017">MINPDDYSIVWLSPLPIETAAALFMLDEHHHGAVNRQQGQTVEYHFGRIGQHNVAIAGFPSGEVGIGKAAAMAEAAVRDFKNLELGLLVGIAAAIPSEKHDIRHGDVAVADPAGNYPGVVDYDMLKVFPGGELQKQWMEATHPLWRSVISKIQARSTLSGHAFHEHLKAFDCPTGKKFQQPYDPVPLHSAFRNVRRQTDGPSVHYGTILSGNKVIRASEFRDRLKEKYGDAVAIEMEAAGVMTTLPVAVIRGISDSADPLKNDDWHARAAAVAAAYAKEMLLQLSPKASFNKIQETKNVARIRGQLPKSWDFCGREDQLKLIGMHLDPGNQKPFEKSVLVLSGLSGAGKSQLAAAYVKNQLSLNSARDIIWVNGRDRHAFKTDVAQLYQPEQIIRISTDTQLAEDTDKQASELVDSFLEELNRPGNTGWLMVVDDVTLWSSRHVSSQDSLDINIYLDRIHQGSILVTTNRQNWLVDHEIVLQIGGLEARAATELLTSKLRGHFVKHEELQELCRMLHGLPLSLRLAITYIRRRGVRVVDYINMWRERKLDDSLSVVDPALVHTMTLCFEELESRNATASKLLTLFGFLDHKNLSFDLCSKAESPDLPSWLLAVGEDRRLFDEVIEILVDLSFIQPNIDDAQAISYSIHPAVHAFARNRAATNKDEYVSWAVSLVTDNVPRSLENDYWRKARALASHADHCMAYIRAGSFQPQFLERIGALFRFLGRYDEASQLYIVVLQCMSPQREAFLETIAQVLNDLGLVYYGQRKFDMAVKTFRDSISSYSQLPGPLDGPSTDTLMCIFFNYGNACRMTQDLQTAEVAFNRVYDYFHHKSRQHGIHLAPWAEIIVARVLNALGELCLERNETQEAMKKFREALSLQKKHLEDAHSIILSTELNLGRAYTDLESYSDSCQIFKDLLEKYAEQLGSDHDVVVTVADELARASMGHGQMMTDSQSSDNSAREAFKEAERLWLDNLSFYSERYGAGSEDALRTKANIALLQSITGELRMARRNMLQVFQRATKSAQKVKAQCDLALICQQMGDHEVAKINFSQAIDASMSLSEPSRTRELYRCMYHQARLYLSLGDQATYKRILSDLTARSPAEVNEWYERARSELGPTSGVATTSYSNLNVTPQLSQPPEQRGRTRKW</sequence>
<dbReference type="VEuPathDB" id="FungiDB:PV07_09070"/>
<dbReference type="SUPFAM" id="SSF53167">
    <property type="entry name" value="Purine and uridine phosphorylases"/>
    <property type="match status" value="1"/>
</dbReference>
<protein>
    <recommendedName>
        <fullName evidence="3">Nucleoside phosphorylase domain-containing protein</fullName>
    </recommendedName>
</protein>
<name>A0A0D1ZDZ1_9EURO</name>
<dbReference type="Pfam" id="PF13374">
    <property type="entry name" value="TPR_10"/>
    <property type="match status" value="1"/>
</dbReference>
<dbReference type="InterPro" id="IPR035994">
    <property type="entry name" value="Nucleoside_phosphorylase_sf"/>
</dbReference>
<dbReference type="GO" id="GO:0003824">
    <property type="term" value="F:catalytic activity"/>
    <property type="evidence" value="ECO:0007669"/>
    <property type="project" value="InterPro"/>
</dbReference>
<dbReference type="Pfam" id="PF01048">
    <property type="entry name" value="PNP_UDP_1"/>
    <property type="match status" value="1"/>
</dbReference>
<dbReference type="SMART" id="SM00028">
    <property type="entry name" value="TPR"/>
    <property type="match status" value="5"/>
</dbReference>
<feature type="region of interest" description="Disordered" evidence="2">
    <location>
        <begin position="1118"/>
        <end position="1148"/>
    </location>
</feature>
<dbReference type="GeneID" id="27348264"/>
<dbReference type="InterPro" id="IPR000845">
    <property type="entry name" value="Nucleoside_phosphorylase_d"/>
</dbReference>
<organism evidence="4 5">
    <name type="scientific">Cladophialophora immunda</name>
    <dbReference type="NCBI Taxonomy" id="569365"/>
    <lineage>
        <taxon>Eukaryota</taxon>
        <taxon>Fungi</taxon>
        <taxon>Dikarya</taxon>
        <taxon>Ascomycota</taxon>
        <taxon>Pezizomycotina</taxon>
        <taxon>Eurotiomycetes</taxon>
        <taxon>Chaetothyriomycetidae</taxon>
        <taxon>Chaetothyriales</taxon>
        <taxon>Herpotrichiellaceae</taxon>
        <taxon>Cladophialophora</taxon>
    </lineage>
</organism>
<dbReference type="PANTHER" id="PTHR46082:SF11">
    <property type="entry name" value="AAA+ ATPASE DOMAIN-CONTAINING PROTEIN-RELATED"/>
    <property type="match status" value="1"/>
</dbReference>
<dbReference type="PROSITE" id="PS50005">
    <property type="entry name" value="TPR"/>
    <property type="match status" value="2"/>
</dbReference>
<dbReference type="Proteomes" id="UP000054466">
    <property type="component" value="Unassembled WGS sequence"/>
</dbReference>
<evidence type="ECO:0000256" key="2">
    <source>
        <dbReference type="SAM" id="MobiDB-lite"/>
    </source>
</evidence>
<dbReference type="Gene3D" id="1.25.40.10">
    <property type="entry name" value="Tetratricopeptide repeat domain"/>
    <property type="match status" value="3"/>
</dbReference>
<dbReference type="OrthoDB" id="1658288at2759"/>
<dbReference type="Gene3D" id="3.40.50.300">
    <property type="entry name" value="P-loop containing nucleotide triphosphate hydrolases"/>
    <property type="match status" value="1"/>
</dbReference>
<dbReference type="HOGENOM" id="CLU_000288_125_3_1"/>